<feature type="compositionally biased region" description="Acidic residues" evidence="4">
    <location>
        <begin position="127"/>
        <end position="138"/>
    </location>
</feature>
<dbReference type="SUPFAM" id="SSF50249">
    <property type="entry name" value="Nucleic acid-binding proteins"/>
    <property type="match status" value="2"/>
</dbReference>
<dbReference type="Pfam" id="PF01336">
    <property type="entry name" value="tRNA_anti-codon"/>
    <property type="match status" value="1"/>
</dbReference>
<dbReference type="Gene3D" id="2.40.50.140">
    <property type="entry name" value="Nucleic acid-binding proteins"/>
    <property type="match status" value="2"/>
</dbReference>
<comment type="caution">
    <text evidence="6">The sequence shown here is derived from an EMBL/GenBank/DDBJ whole genome shotgun (WGS) entry which is preliminary data.</text>
</comment>
<dbReference type="RefSeq" id="WP_273741288.1">
    <property type="nucleotide sequence ID" value="NZ_JAQIVI010000577.1"/>
</dbReference>
<dbReference type="Proteomes" id="UP001596383">
    <property type="component" value="Unassembled WGS sequence"/>
</dbReference>
<dbReference type="InterPro" id="IPR004365">
    <property type="entry name" value="NA-bd_OB_tRNA"/>
</dbReference>
<dbReference type="CDD" id="cd04487">
    <property type="entry name" value="RecJ_OBF2_like"/>
    <property type="match status" value="1"/>
</dbReference>
<sequence>MGNCIICGTPVDGEICQSHEEDAVFEFRGTTASQLTPDRYYRGTVDGYADFGVFVDIGDHVTGLLHRSELDQRLESLDWEPGDDVFVQVLDVRDNGNVDLGWSIRQREREFRGKLIETADDEYRPEEFEDDTDADESSAETTTETTDESSTATADESDQELTDGRAAKAGELQAAPEDTEPESEPETESVDDGQPAAAEAASAVTSGGSVATESAAASTPSTDDVADAEPESESEPALTRTTIESIESKVGSVVRLEGEITGVRQTSGPTVFELRDETGTVECAAFEEAGVRAYPDVELEDVVALEGEVERHHGDLQVETESLETLEDEARETIVDRLESAIEREARPADVAPLADH</sequence>
<dbReference type="SMART" id="SM00316">
    <property type="entry name" value="S1"/>
    <property type="match status" value="1"/>
</dbReference>
<keyword evidence="3" id="KW-0687">Ribonucleoprotein</keyword>
<evidence type="ECO:0000259" key="5">
    <source>
        <dbReference type="PROSITE" id="PS50126"/>
    </source>
</evidence>
<feature type="compositionally biased region" description="Basic and acidic residues" evidence="4">
    <location>
        <begin position="116"/>
        <end position="126"/>
    </location>
</feature>
<evidence type="ECO:0000256" key="1">
    <source>
        <dbReference type="ARBA" id="ARBA00006767"/>
    </source>
</evidence>
<comment type="similarity">
    <text evidence="1">Belongs to the bacterial ribosomal protein bS1 family.</text>
</comment>
<reference evidence="6 7" key="1">
    <citation type="journal article" date="2019" name="Int. J. Syst. Evol. Microbiol.">
        <title>The Global Catalogue of Microorganisms (GCM) 10K type strain sequencing project: providing services to taxonomists for standard genome sequencing and annotation.</title>
        <authorList>
            <consortium name="The Broad Institute Genomics Platform"/>
            <consortium name="The Broad Institute Genome Sequencing Center for Infectious Disease"/>
            <person name="Wu L."/>
            <person name="Ma J."/>
        </authorList>
    </citation>
    <scope>NUCLEOTIDE SEQUENCE [LARGE SCALE GENOMIC DNA]</scope>
    <source>
        <strain evidence="6 7">LMG 29247</strain>
    </source>
</reference>
<evidence type="ECO:0000256" key="3">
    <source>
        <dbReference type="ARBA" id="ARBA00023274"/>
    </source>
</evidence>
<dbReference type="Pfam" id="PF00575">
    <property type="entry name" value="S1"/>
    <property type="match status" value="1"/>
</dbReference>
<dbReference type="InterPro" id="IPR012340">
    <property type="entry name" value="NA-bd_OB-fold"/>
</dbReference>
<dbReference type="PROSITE" id="PS50126">
    <property type="entry name" value="S1"/>
    <property type="match status" value="1"/>
</dbReference>
<proteinExistence type="inferred from homology"/>
<accession>A0ABD5STL8</accession>
<dbReference type="InterPro" id="IPR003029">
    <property type="entry name" value="S1_domain"/>
</dbReference>
<dbReference type="GO" id="GO:1990904">
    <property type="term" value="C:ribonucleoprotein complex"/>
    <property type="evidence" value="ECO:0007669"/>
    <property type="project" value="UniProtKB-KW"/>
</dbReference>
<evidence type="ECO:0000313" key="6">
    <source>
        <dbReference type="EMBL" id="MFC6768525.1"/>
    </source>
</evidence>
<dbReference type="PANTHER" id="PTHR10724:SF7">
    <property type="entry name" value="SMALL RIBOSOMAL SUBUNIT PROTEIN BS1C"/>
    <property type="match status" value="1"/>
</dbReference>
<feature type="compositionally biased region" description="Low complexity" evidence="4">
    <location>
        <begin position="139"/>
        <end position="154"/>
    </location>
</feature>
<feature type="compositionally biased region" description="Low complexity" evidence="4">
    <location>
        <begin position="196"/>
        <end position="223"/>
    </location>
</feature>
<evidence type="ECO:0000256" key="2">
    <source>
        <dbReference type="ARBA" id="ARBA00022980"/>
    </source>
</evidence>
<dbReference type="InterPro" id="IPR050437">
    <property type="entry name" value="Ribos_protein_bS1-like"/>
</dbReference>
<protein>
    <submittedName>
        <fullName evidence="6">OB-fold nucleic acid binding domain-containing protein</fullName>
    </submittedName>
</protein>
<gene>
    <name evidence="6" type="ORF">ACFQE6_27005</name>
</gene>
<dbReference type="AlphaFoldDB" id="A0ABD5STL8"/>
<feature type="region of interest" description="Disordered" evidence="4">
    <location>
        <begin position="116"/>
        <end position="239"/>
    </location>
</feature>
<dbReference type="EMBL" id="JBHSWV010000577">
    <property type="protein sequence ID" value="MFC6768525.1"/>
    <property type="molecule type" value="Genomic_DNA"/>
</dbReference>
<feature type="domain" description="S1 motif" evidence="5">
    <location>
        <begin position="38"/>
        <end position="105"/>
    </location>
</feature>
<feature type="non-terminal residue" evidence="6">
    <location>
        <position position="357"/>
    </location>
</feature>
<evidence type="ECO:0000313" key="7">
    <source>
        <dbReference type="Proteomes" id="UP001596383"/>
    </source>
</evidence>
<feature type="compositionally biased region" description="Acidic residues" evidence="4">
    <location>
        <begin position="224"/>
        <end position="234"/>
    </location>
</feature>
<dbReference type="PANTHER" id="PTHR10724">
    <property type="entry name" value="30S RIBOSOMAL PROTEIN S1"/>
    <property type="match status" value="1"/>
</dbReference>
<feature type="compositionally biased region" description="Acidic residues" evidence="4">
    <location>
        <begin position="177"/>
        <end position="191"/>
    </location>
</feature>
<keyword evidence="7" id="KW-1185">Reference proteome</keyword>
<evidence type="ECO:0000256" key="4">
    <source>
        <dbReference type="SAM" id="MobiDB-lite"/>
    </source>
</evidence>
<dbReference type="GO" id="GO:0005840">
    <property type="term" value="C:ribosome"/>
    <property type="evidence" value="ECO:0007669"/>
    <property type="project" value="UniProtKB-KW"/>
</dbReference>
<name>A0ABD5STL8_9EURY</name>
<organism evidence="6 7">
    <name type="scientific">Natrinema soli</name>
    <dbReference type="NCBI Taxonomy" id="1930624"/>
    <lineage>
        <taxon>Archaea</taxon>
        <taxon>Methanobacteriati</taxon>
        <taxon>Methanobacteriota</taxon>
        <taxon>Stenosarchaea group</taxon>
        <taxon>Halobacteria</taxon>
        <taxon>Halobacteriales</taxon>
        <taxon>Natrialbaceae</taxon>
        <taxon>Natrinema</taxon>
    </lineage>
</organism>
<keyword evidence="2" id="KW-0689">Ribosomal protein</keyword>